<evidence type="ECO:0000256" key="8">
    <source>
        <dbReference type="SAM" id="MobiDB-lite"/>
    </source>
</evidence>
<keyword evidence="5" id="KW-0479">Metal-binding</keyword>
<name>A0AAW0P524_9GOBI</name>
<organism evidence="10 11">
    <name type="scientific">Mugilogobius chulae</name>
    <name type="common">yellowstripe goby</name>
    <dbReference type="NCBI Taxonomy" id="88201"/>
    <lineage>
        <taxon>Eukaryota</taxon>
        <taxon>Metazoa</taxon>
        <taxon>Chordata</taxon>
        <taxon>Craniata</taxon>
        <taxon>Vertebrata</taxon>
        <taxon>Euteleostomi</taxon>
        <taxon>Actinopterygii</taxon>
        <taxon>Neopterygii</taxon>
        <taxon>Teleostei</taxon>
        <taxon>Neoteleostei</taxon>
        <taxon>Acanthomorphata</taxon>
        <taxon>Gobiaria</taxon>
        <taxon>Gobiiformes</taxon>
        <taxon>Gobioidei</taxon>
        <taxon>Gobiidae</taxon>
        <taxon>Gobionellinae</taxon>
        <taxon>Mugilogobius</taxon>
    </lineage>
</organism>
<evidence type="ECO:0000256" key="4">
    <source>
        <dbReference type="ARBA" id="ARBA00022722"/>
    </source>
</evidence>
<evidence type="ECO:0000256" key="2">
    <source>
        <dbReference type="ARBA" id="ARBA00004123"/>
    </source>
</evidence>
<feature type="region of interest" description="Disordered" evidence="8">
    <location>
        <begin position="1"/>
        <end position="21"/>
    </location>
</feature>
<dbReference type="GO" id="GO:0005634">
    <property type="term" value="C:nucleus"/>
    <property type="evidence" value="ECO:0007669"/>
    <property type="project" value="UniProtKB-SubCell"/>
</dbReference>
<proteinExistence type="inferred from homology"/>
<feature type="compositionally biased region" description="Basic and acidic residues" evidence="8">
    <location>
        <begin position="10"/>
        <end position="20"/>
    </location>
</feature>
<evidence type="ECO:0000256" key="5">
    <source>
        <dbReference type="ARBA" id="ARBA00022723"/>
    </source>
</evidence>
<keyword evidence="4" id="KW-0540">Nuclease</keyword>
<protein>
    <recommendedName>
        <fullName evidence="9">DDE Tnp4 domain-containing protein</fullName>
    </recommendedName>
</protein>
<dbReference type="Proteomes" id="UP001460270">
    <property type="component" value="Unassembled WGS sequence"/>
</dbReference>
<evidence type="ECO:0000256" key="7">
    <source>
        <dbReference type="ARBA" id="ARBA00023242"/>
    </source>
</evidence>
<sequence length="302" mass="34633">MTRTRKKISRERPRKREINNGHHAAVSCGTCMRNICLRNQKEKQKAGVGEIMDETQTTWSLHTIDDRFGFKQMLRMSPEELNILLEKVGFLITKKDTKMRETFQSLSFQYRMGASTVSNLVRDTCDALHLVLKEDHLKICLCQRGHPSRASDAGLFAHSDLFAALERGLLNIPPSKALQHTDQQAPYVFVGDDAYPLRSDLMKPYSHQQLDHNKRIFNYRLSVVENAFGILASRWRVFRSTIALPPDKVTKITMAAVCLHNFLKDCRSEAYVPPGFVDSEDLEHRVVEGDWRREGLASCKRT</sequence>
<keyword evidence="6" id="KW-0378">Hydrolase</keyword>
<keyword evidence="11" id="KW-1185">Reference proteome</keyword>
<dbReference type="InterPro" id="IPR027806">
    <property type="entry name" value="HARBI1_dom"/>
</dbReference>
<evidence type="ECO:0000313" key="10">
    <source>
        <dbReference type="EMBL" id="KAK7915401.1"/>
    </source>
</evidence>
<dbReference type="AlphaFoldDB" id="A0AAW0P524"/>
<accession>A0AAW0P524</accession>
<comment type="caution">
    <text evidence="10">The sequence shown here is derived from an EMBL/GenBank/DDBJ whole genome shotgun (WGS) entry which is preliminary data.</text>
</comment>
<evidence type="ECO:0000256" key="3">
    <source>
        <dbReference type="ARBA" id="ARBA00006958"/>
    </source>
</evidence>
<comment type="subcellular location">
    <subcellularLocation>
        <location evidence="2">Nucleus</location>
    </subcellularLocation>
</comment>
<evidence type="ECO:0000256" key="1">
    <source>
        <dbReference type="ARBA" id="ARBA00001968"/>
    </source>
</evidence>
<dbReference type="Pfam" id="PF13359">
    <property type="entry name" value="DDE_Tnp_4"/>
    <property type="match status" value="1"/>
</dbReference>
<keyword evidence="7" id="KW-0539">Nucleus</keyword>
<dbReference type="InterPro" id="IPR045249">
    <property type="entry name" value="HARBI1-like"/>
</dbReference>
<reference evidence="11" key="1">
    <citation type="submission" date="2024-04" db="EMBL/GenBank/DDBJ databases">
        <title>Salinicola lusitanus LLJ914,a marine bacterium isolated from the Okinawa Trough.</title>
        <authorList>
            <person name="Li J."/>
        </authorList>
    </citation>
    <scope>NUCLEOTIDE SEQUENCE [LARGE SCALE GENOMIC DNA]</scope>
</reference>
<dbReference type="PANTHER" id="PTHR22930:SF269">
    <property type="entry name" value="NUCLEASE HARBI1-LIKE PROTEIN"/>
    <property type="match status" value="1"/>
</dbReference>
<evidence type="ECO:0000259" key="9">
    <source>
        <dbReference type="Pfam" id="PF13359"/>
    </source>
</evidence>
<dbReference type="GO" id="GO:0046872">
    <property type="term" value="F:metal ion binding"/>
    <property type="evidence" value="ECO:0007669"/>
    <property type="project" value="UniProtKB-KW"/>
</dbReference>
<dbReference type="GO" id="GO:0016787">
    <property type="term" value="F:hydrolase activity"/>
    <property type="evidence" value="ECO:0007669"/>
    <property type="project" value="UniProtKB-KW"/>
</dbReference>
<comment type="similarity">
    <text evidence="3">Belongs to the HARBI1 family.</text>
</comment>
<dbReference type="PROSITE" id="PS51257">
    <property type="entry name" value="PROKAR_LIPOPROTEIN"/>
    <property type="match status" value="1"/>
</dbReference>
<feature type="domain" description="DDE Tnp4" evidence="9">
    <location>
        <begin position="134"/>
        <end position="261"/>
    </location>
</feature>
<dbReference type="PANTHER" id="PTHR22930">
    <property type="match status" value="1"/>
</dbReference>
<evidence type="ECO:0000313" key="11">
    <source>
        <dbReference type="Proteomes" id="UP001460270"/>
    </source>
</evidence>
<dbReference type="EMBL" id="JBBPFD010000008">
    <property type="protein sequence ID" value="KAK7915401.1"/>
    <property type="molecule type" value="Genomic_DNA"/>
</dbReference>
<gene>
    <name evidence="10" type="ORF">WMY93_011162</name>
</gene>
<comment type="cofactor">
    <cofactor evidence="1">
        <name>a divalent metal cation</name>
        <dbReference type="ChEBI" id="CHEBI:60240"/>
    </cofactor>
</comment>
<evidence type="ECO:0000256" key="6">
    <source>
        <dbReference type="ARBA" id="ARBA00022801"/>
    </source>
</evidence>
<dbReference type="GO" id="GO:0004518">
    <property type="term" value="F:nuclease activity"/>
    <property type="evidence" value="ECO:0007669"/>
    <property type="project" value="UniProtKB-KW"/>
</dbReference>